<evidence type="ECO:0000256" key="2">
    <source>
        <dbReference type="ARBA" id="ARBA00009477"/>
    </source>
</evidence>
<dbReference type="InterPro" id="IPR050739">
    <property type="entry name" value="MFP"/>
</dbReference>
<reference evidence="13" key="1">
    <citation type="submission" date="2022-07" db="EMBL/GenBank/DDBJ databases">
        <title>Ectorhizobium quercum gen.nov., sp. nov.</title>
        <authorList>
            <person name="Ma T."/>
            <person name="Li Y."/>
        </authorList>
    </citation>
    <scope>NUCLEOTIDE SEQUENCE</scope>
    <source>
        <strain evidence="13">BDR2-2</strain>
    </source>
</reference>
<evidence type="ECO:0000256" key="1">
    <source>
        <dbReference type="ARBA" id="ARBA00004377"/>
    </source>
</evidence>
<dbReference type="Pfam" id="PF26002">
    <property type="entry name" value="Beta-barrel_AprE"/>
    <property type="match status" value="1"/>
</dbReference>
<evidence type="ECO:0000256" key="9">
    <source>
        <dbReference type="RuleBase" id="RU365093"/>
    </source>
</evidence>
<dbReference type="Proteomes" id="UP001208771">
    <property type="component" value="Unassembled WGS sequence"/>
</dbReference>
<dbReference type="Gene3D" id="1.10.287.1490">
    <property type="match status" value="1"/>
</dbReference>
<organism evidence="13 14">
    <name type="scientific">Ectorhizobium quercum</name>
    <dbReference type="NCBI Taxonomy" id="2965071"/>
    <lineage>
        <taxon>Bacteria</taxon>
        <taxon>Pseudomonadati</taxon>
        <taxon>Pseudomonadota</taxon>
        <taxon>Alphaproteobacteria</taxon>
        <taxon>Hyphomicrobiales</taxon>
        <taxon>Rhizobiaceae</taxon>
        <taxon>Ectorhizobium</taxon>
    </lineage>
</organism>
<dbReference type="InterPro" id="IPR058982">
    <property type="entry name" value="Beta-barrel_AprE"/>
</dbReference>
<evidence type="ECO:0000256" key="7">
    <source>
        <dbReference type="ARBA" id="ARBA00022989"/>
    </source>
</evidence>
<evidence type="ECO:0000313" key="14">
    <source>
        <dbReference type="Proteomes" id="UP001208771"/>
    </source>
</evidence>
<evidence type="ECO:0000256" key="10">
    <source>
        <dbReference type="SAM" id="Coils"/>
    </source>
</evidence>
<name>A0AAE3SVH7_9HYPH</name>
<dbReference type="Gene3D" id="2.40.30.170">
    <property type="match status" value="1"/>
</dbReference>
<dbReference type="InterPro" id="IPR058781">
    <property type="entry name" value="HH_AprE-like"/>
</dbReference>
<dbReference type="Pfam" id="PF25994">
    <property type="entry name" value="HH_AprE"/>
    <property type="match status" value="1"/>
</dbReference>
<feature type="domain" description="AprE-like long alpha-helical hairpin" evidence="11">
    <location>
        <begin position="91"/>
        <end position="280"/>
    </location>
</feature>
<keyword evidence="5 9" id="KW-0997">Cell inner membrane</keyword>
<dbReference type="PANTHER" id="PTHR30386">
    <property type="entry name" value="MEMBRANE FUSION SUBUNIT OF EMRAB-TOLC MULTIDRUG EFFLUX PUMP"/>
    <property type="match status" value="1"/>
</dbReference>
<dbReference type="RefSeq" id="WP_306412009.1">
    <property type="nucleotide sequence ID" value="NZ_JANFPI010000004.1"/>
</dbReference>
<dbReference type="InterPro" id="IPR010129">
    <property type="entry name" value="T1SS_HlyD"/>
</dbReference>
<keyword evidence="7 9" id="KW-1133">Transmembrane helix</keyword>
<evidence type="ECO:0000256" key="4">
    <source>
        <dbReference type="ARBA" id="ARBA00022475"/>
    </source>
</evidence>
<gene>
    <name evidence="13" type="ORF">NOF55_14030</name>
</gene>
<evidence type="ECO:0000256" key="6">
    <source>
        <dbReference type="ARBA" id="ARBA00022692"/>
    </source>
</evidence>
<dbReference type="GO" id="GO:0015031">
    <property type="term" value="P:protein transport"/>
    <property type="evidence" value="ECO:0007669"/>
    <property type="project" value="InterPro"/>
</dbReference>
<accession>A0AAE3SVH7</accession>
<evidence type="ECO:0000256" key="8">
    <source>
        <dbReference type="ARBA" id="ARBA00023136"/>
    </source>
</evidence>
<sequence>MKQDIARKVSGPKPFMVAGYSLIALTFGVMGGWAATAKLDRAVIAPGVIDVASNRKEIQHLEGGIIERIVVTEGELVKEGDTLVRLNAVQAESSLQVITIRLRIAQAMEARLQAERRMADRIAFPETLVKDETPEIRAAVEDQLEIFRDRTSILTSQTGILKSRIEQLHREAEGLQAQKQAFEERVSILAEQLVRLRRGHESGVVQSNVVSTYEEEYVEVKANIGRMETEMAKVEKSVGETEFQILQAQQQYRERASSEYKEVSGQIQELSEHLKVARDVLERTGIRAPVSGTVQNIRFHTTGGVVRPGEVMMEIVPAEDSMVINAHVQPIDIDNVRPGLTAEVKFSAFASRFMPIVVGEVASVSKGSITPTDGRTPPYFLARINVSKGMVPDDIEERLSAGMPADVIISTGERTVADYLTSPLTDAIRKGMREE</sequence>
<proteinExistence type="inferred from homology"/>
<dbReference type="EMBL" id="JANFPI010000004">
    <property type="protein sequence ID" value="MCX8998227.1"/>
    <property type="molecule type" value="Genomic_DNA"/>
</dbReference>
<dbReference type="NCBIfam" id="TIGR01843">
    <property type="entry name" value="type_I_hlyD"/>
    <property type="match status" value="1"/>
</dbReference>
<dbReference type="PRINTS" id="PR01490">
    <property type="entry name" value="RTXTOXIND"/>
</dbReference>
<feature type="coiled-coil region" evidence="10">
    <location>
        <begin position="165"/>
        <end position="273"/>
    </location>
</feature>
<keyword evidence="6 9" id="KW-0812">Transmembrane</keyword>
<feature type="domain" description="AprE-like beta-barrel" evidence="12">
    <location>
        <begin position="322"/>
        <end position="412"/>
    </location>
</feature>
<comment type="subcellular location">
    <subcellularLocation>
        <location evidence="1 9">Cell inner membrane</location>
        <topology evidence="1 9">Single-pass membrane protein</topology>
    </subcellularLocation>
</comment>
<protein>
    <recommendedName>
        <fullName evidence="9">Membrane fusion protein (MFP) family protein</fullName>
    </recommendedName>
</protein>
<dbReference type="Gene3D" id="2.40.50.100">
    <property type="match status" value="1"/>
</dbReference>
<keyword evidence="3 9" id="KW-0813">Transport</keyword>
<dbReference type="PANTHER" id="PTHR30386:SF17">
    <property type="entry name" value="ALKALINE PROTEASE SECRETION PROTEIN APRE"/>
    <property type="match status" value="1"/>
</dbReference>
<evidence type="ECO:0000256" key="3">
    <source>
        <dbReference type="ARBA" id="ARBA00022448"/>
    </source>
</evidence>
<keyword evidence="4 9" id="KW-1003">Cell membrane</keyword>
<comment type="caution">
    <text evidence="13">The sequence shown here is derived from an EMBL/GenBank/DDBJ whole genome shotgun (WGS) entry which is preliminary data.</text>
</comment>
<dbReference type="GO" id="GO:0005886">
    <property type="term" value="C:plasma membrane"/>
    <property type="evidence" value="ECO:0007669"/>
    <property type="project" value="UniProtKB-SubCell"/>
</dbReference>
<evidence type="ECO:0000256" key="5">
    <source>
        <dbReference type="ARBA" id="ARBA00022519"/>
    </source>
</evidence>
<evidence type="ECO:0000259" key="11">
    <source>
        <dbReference type="Pfam" id="PF25994"/>
    </source>
</evidence>
<keyword evidence="10" id="KW-0175">Coiled coil</keyword>
<dbReference type="AlphaFoldDB" id="A0AAE3SVH7"/>
<keyword evidence="14" id="KW-1185">Reference proteome</keyword>
<keyword evidence="8 9" id="KW-0472">Membrane</keyword>
<comment type="similarity">
    <text evidence="2 9">Belongs to the membrane fusion protein (MFP) (TC 8.A.1) family.</text>
</comment>
<evidence type="ECO:0000259" key="12">
    <source>
        <dbReference type="Pfam" id="PF26002"/>
    </source>
</evidence>
<evidence type="ECO:0000313" key="13">
    <source>
        <dbReference type="EMBL" id="MCX8998227.1"/>
    </source>
</evidence>
<feature type="transmembrane region" description="Helical" evidence="9">
    <location>
        <begin position="15"/>
        <end position="35"/>
    </location>
</feature>